<keyword evidence="1" id="KW-1133">Transmembrane helix</keyword>
<keyword evidence="1" id="KW-0812">Transmembrane</keyword>
<dbReference type="Proteomes" id="UP000199266">
    <property type="component" value="Unassembled WGS sequence"/>
</dbReference>
<dbReference type="RefSeq" id="WP_091461211.1">
    <property type="nucleotide sequence ID" value="NZ_FNPD01000005.1"/>
</dbReference>
<feature type="transmembrane region" description="Helical" evidence="1">
    <location>
        <begin position="257"/>
        <end position="280"/>
    </location>
</feature>
<feature type="transmembrane region" description="Helical" evidence="1">
    <location>
        <begin position="227"/>
        <end position="245"/>
    </location>
</feature>
<dbReference type="GO" id="GO:0005886">
    <property type="term" value="C:plasma membrane"/>
    <property type="evidence" value="ECO:0007669"/>
    <property type="project" value="TreeGrafter"/>
</dbReference>
<feature type="transmembrane region" description="Helical" evidence="1">
    <location>
        <begin position="5"/>
        <end position="21"/>
    </location>
</feature>
<dbReference type="PANTHER" id="PTHR30354:SF11">
    <property type="entry name" value="PERMEASE"/>
    <property type="match status" value="1"/>
</dbReference>
<dbReference type="PIRSF" id="PIRSF002746">
    <property type="entry name" value="Gluconate_transporter"/>
    <property type="match status" value="1"/>
</dbReference>
<evidence type="ECO:0000256" key="1">
    <source>
        <dbReference type="SAM" id="Phobius"/>
    </source>
</evidence>
<sequence length="447" mass="46437">MGFWLIVLLILSVIFIVYMTAKVNLHPFLVLLFTAVLYGLFSGMGLKDIIDSITGGFGGTLGSIGIVIAAGTIIGTFLEKSGGAFKMAEAVLKITGEKRVPLAMAIIGYIVSIPIFCDSGFVILSPLNKAITKKAKLSLAATGLALSLGLYATHTMVPPTPGPIAAAGILGADLGLVIIIGIIVSIPALLIGVLYSNMMGKKIYIEPEPELNDDEIAKRTERAPSTFNSFMPIILPIILILLKSISDFPTKPFGAGAVSSFFGFVGNPVIALLIGVIIAFTLPKKLDKMMLSSSGWVGEGLLNAAAIILITGAGGAFGKILQNSGIASVLGESLTTVNLGIWLPFIVAAALKSAQGSSTVAIITSASLMAPLMGSLGLTSPLALALTVVAIGAGSMVVSHANDSYFWVVSQFSRMKVDQAYKLQTLGTLLEGVTAAIAIWVISLILL</sequence>
<feature type="transmembrane region" description="Helical" evidence="1">
    <location>
        <begin position="423"/>
        <end position="446"/>
    </location>
</feature>
<feature type="transmembrane region" description="Helical" evidence="1">
    <location>
        <begin position="27"/>
        <end position="46"/>
    </location>
</feature>
<dbReference type="InterPro" id="IPR003474">
    <property type="entry name" value="Glcn_transporter"/>
</dbReference>
<feature type="transmembrane region" description="Helical" evidence="1">
    <location>
        <begin position="174"/>
        <end position="195"/>
    </location>
</feature>
<organism evidence="2 3">
    <name type="scientific">Acetomicrobium thermoterrenum DSM 13490</name>
    <dbReference type="NCBI Taxonomy" id="1120987"/>
    <lineage>
        <taxon>Bacteria</taxon>
        <taxon>Thermotogati</taxon>
        <taxon>Synergistota</taxon>
        <taxon>Synergistia</taxon>
        <taxon>Synergistales</taxon>
        <taxon>Acetomicrobiaceae</taxon>
        <taxon>Acetomicrobium</taxon>
    </lineage>
</organism>
<protein>
    <submittedName>
        <fullName evidence="2">Predicted D-glycerate permease</fullName>
    </submittedName>
</protein>
<evidence type="ECO:0000313" key="3">
    <source>
        <dbReference type="Proteomes" id="UP000199266"/>
    </source>
</evidence>
<name>A0A1H3FJ18_9BACT</name>
<reference evidence="3" key="1">
    <citation type="submission" date="2016-10" db="EMBL/GenBank/DDBJ databases">
        <authorList>
            <person name="Varghese N."/>
            <person name="Submissions S."/>
        </authorList>
    </citation>
    <scope>NUCLEOTIDE SEQUENCE [LARGE SCALE GENOMIC DNA]</scope>
    <source>
        <strain evidence="3">DSM 13490</strain>
    </source>
</reference>
<keyword evidence="1" id="KW-0472">Membrane</keyword>
<dbReference type="AlphaFoldDB" id="A0A1H3FJ18"/>
<keyword evidence="3" id="KW-1185">Reference proteome</keyword>
<feature type="transmembrane region" description="Helical" evidence="1">
    <location>
        <begin position="137"/>
        <end position="154"/>
    </location>
</feature>
<accession>A0A1H3FJ18</accession>
<feature type="transmembrane region" description="Helical" evidence="1">
    <location>
        <begin position="301"/>
        <end position="321"/>
    </location>
</feature>
<dbReference type="GO" id="GO:0015128">
    <property type="term" value="F:gluconate transmembrane transporter activity"/>
    <property type="evidence" value="ECO:0007669"/>
    <property type="project" value="InterPro"/>
</dbReference>
<feature type="transmembrane region" description="Helical" evidence="1">
    <location>
        <begin position="102"/>
        <end position="125"/>
    </location>
</feature>
<gene>
    <name evidence="2" type="ORF">SAMN03080603_01130</name>
</gene>
<proteinExistence type="predicted"/>
<dbReference type="PANTHER" id="PTHR30354">
    <property type="entry name" value="GNT FAMILY GLUCONATE TRANSPORTER"/>
    <property type="match status" value="1"/>
</dbReference>
<feature type="transmembrane region" description="Helical" evidence="1">
    <location>
        <begin position="58"/>
        <end position="78"/>
    </location>
</feature>
<dbReference type="NCBIfam" id="TIGR00791">
    <property type="entry name" value="gntP"/>
    <property type="match status" value="1"/>
</dbReference>
<evidence type="ECO:0000313" key="2">
    <source>
        <dbReference type="EMBL" id="SDX90986.1"/>
    </source>
</evidence>
<feature type="transmembrane region" description="Helical" evidence="1">
    <location>
        <begin position="382"/>
        <end position="402"/>
    </location>
</feature>
<dbReference type="EMBL" id="FNPD01000005">
    <property type="protein sequence ID" value="SDX90986.1"/>
    <property type="molecule type" value="Genomic_DNA"/>
</dbReference>
<dbReference type="Pfam" id="PF02447">
    <property type="entry name" value="GntP_permease"/>
    <property type="match status" value="1"/>
</dbReference>